<dbReference type="Proteomes" id="UP000885703">
    <property type="component" value="Unassembled WGS sequence"/>
</dbReference>
<evidence type="ECO:0000313" key="3">
    <source>
        <dbReference type="EMBL" id="HDZ54936.1"/>
    </source>
</evidence>
<evidence type="ECO:0000256" key="1">
    <source>
        <dbReference type="ARBA" id="ARBA00007435"/>
    </source>
</evidence>
<name>A0A7V1BKL3_9GAMM</name>
<proteinExistence type="inferred from homology"/>
<gene>
    <name evidence="3" type="ORF">ENH64_00450</name>
</gene>
<dbReference type="PANTHER" id="PTHR34477:SF1">
    <property type="entry name" value="UPF0213 PROTEIN YHBQ"/>
    <property type="match status" value="1"/>
</dbReference>
<dbReference type="InterPro" id="IPR050190">
    <property type="entry name" value="UPF0213_domain"/>
</dbReference>
<protein>
    <submittedName>
        <fullName evidence="3">GIY-YIG nuclease family protein</fullName>
    </submittedName>
</protein>
<dbReference type="InterPro" id="IPR035901">
    <property type="entry name" value="GIY-YIG_endonuc_sf"/>
</dbReference>
<dbReference type="EMBL" id="DRFO01000003">
    <property type="protein sequence ID" value="HDZ54936.1"/>
    <property type="molecule type" value="Genomic_DNA"/>
</dbReference>
<dbReference type="SUPFAM" id="SSF82771">
    <property type="entry name" value="GIY-YIG endonuclease"/>
    <property type="match status" value="1"/>
</dbReference>
<reference evidence="3" key="1">
    <citation type="journal article" date="2020" name="mSystems">
        <title>Genome- and Community-Level Interaction Insights into Carbon Utilization and Element Cycling Functions of Hydrothermarchaeota in Hydrothermal Sediment.</title>
        <authorList>
            <person name="Zhou Z."/>
            <person name="Liu Y."/>
            <person name="Xu W."/>
            <person name="Pan J."/>
            <person name="Luo Z.H."/>
            <person name="Li M."/>
        </authorList>
    </citation>
    <scope>NUCLEOTIDE SEQUENCE [LARGE SCALE GENOMIC DNA]</scope>
    <source>
        <strain evidence="3">HyVt-324</strain>
    </source>
</reference>
<dbReference type="AlphaFoldDB" id="A0A7V1BKL3"/>
<dbReference type="Gene3D" id="3.40.1440.10">
    <property type="entry name" value="GIY-YIG endonuclease"/>
    <property type="match status" value="1"/>
</dbReference>
<dbReference type="PANTHER" id="PTHR34477">
    <property type="entry name" value="UPF0213 PROTEIN YHBQ"/>
    <property type="match status" value="1"/>
</dbReference>
<accession>A0A7V1BKL3</accession>
<dbReference type="InterPro" id="IPR000305">
    <property type="entry name" value="GIY-YIG_endonuc"/>
</dbReference>
<evidence type="ECO:0000259" key="2">
    <source>
        <dbReference type="PROSITE" id="PS50164"/>
    </source>
</evidence>
<dbReference type="CDD" id="cd10456">
    <property type="entry name" value="GIY-YIG_UPF0213"/>
    <property type="match status" value="1"/>
</dbReference>
<sequence>MMTSQVWFVYLLGCRSGRVYTGVTPDLAARIAKHQNGTGAMFTRLNRPEQLLAAKAFPSKVEAMQLEYQIKRLGRSQKLLLASRWCEEYPLDKLAEQFPALVEYVV</sequence>
<comment type="similarity">
    <text evidence="1">Belongs to the UPF0213 family.</text>
</comment>
<feature type="domain" description="GIY-YIG" evidence="2">
    <location>
        <begin position="5"/>
        <end position="80"/>
    </location>
</feature>
<dbReference type="Pfam" id="PF01541">
    <property type="entry name" value="GIY-YIG"/>
    <property type="match status" value="1"/>
</dbReference>
<comment type="caution">
    <text evidence="3">The sequence shown here is derived from an EMBL/GenBank/DDBJ whole genome shotgun (WGS) entry which is preliminary data.</text>
</comment>
<dbReference type="PROSITE" id="PS50164">
    <property type="entry name" value="GIY_YIG"/>
    <property type="match status" value="1"/>
</dbReference>
<organism evidence="3">
    <name type="scientific">Halopseudomonas xinjiangensis</name>
    <dbReference type="NCBI Taxonomy" id="487184"/>
    <lineage>
        <taxon>Bacteria</taxon>
        <taxon>Pseudomonadati</taxon>
        <taxon>Pseudomonadota</taxon>
        <taxon>Gammaproteobacteria</taxon>
        <taxon>Pseudomonadales</taxon>
        <taxon>Pseudomonadaceae</taxon>
        <taxon>Halopseudomonas</taxon>
    </lineage>
</organism>